<dbReference type="EMBL" id="RBVX01000001">
    <property type="protein sequence ID" value="RSL35404.1"/>
    <property type="molecule type" value="Genomic_DNA"/>
</dbReference>
<dbReference type="PANTHER" id="PTHR43861:SF3">
    <property type="entry name" value="PUTATIVE (AFU_ORTHOLOGUE AFUA_2G14390)-RELATED"/>
    <property type="match status" value="1"/>
</dbReference>
<keyword evidence="1 3" id="KW-0808">Transferase</keyword>
<dbReference type="SUPFAM" id="SSF53335">
    <property type="entry name" value="S-adenosyl-L-methionine-dependent methyltransferases"/>
    <property type="match status" value="1"/>
</dbReference>
<dbReference type="InterPro" id="IPR041698">
    <property type="entry name" value="Methyltransf_25"/>
</dbReference>
<evidence type="ECO:0000256" key="1">
    <source>
        <dbReference type="ARBA" id="ARBA00022679"/>
    </source>
</evidence>
<evidence type="ECO:0000259" key="2">
    <source>
        <dbReference type="Pfam" id="PF13649"/>
    </source>
</evidence>
<dbReference type="GO" id="GO:0032259">
    <property type="term" value="P:methylation"/>
    <property type="evidence" value="ECO:0007669"/>
    <property type="project" value="UniProtKB-KW"/>
</dbReference>
<dbReference type="Gene3D" id="3.40.50.150">
    <property type="entry name" value="Vaccinia Virus protein VP39"/>
    <property type="match status" value="1"/>
</dbReference>
<dbReference type="GO" id="GO:0008168">
    <property type="term" value="F:methyltransferase activity"/>
    <property type="evidence" value="ECO:0007669"/>
    <property type="project" value="UniProtKB-KW"/>
</dbReference>
<dbReference type="RefSeq" id="WP_125553993.1">
    <property type="nucleotide sequence ID" value="NZ_RBVX01000001.1"/>
</dbReference>
<accession>A0A428NAJ4</accession>
<evidence type="ECO:0000313" key="4">
    <source>
        <dbReference type="Proteomes" id="UP000275076"/>
    </source>
</evidence>
<dbReference type="PANTHER" id="PTHR43861">
    <property type="entry name" value="TRANS-ACONITATE 2-METHYLTRANSFERASE-RELATED"/>
    <property type="match status" value="1"/>
</dbReference>
<proteinExistence type="predicted"/>
<dbReference type="AlphaFoldDB" id="A0A428NAJ4"/>
<gene>
    <name evidence="3" type="ORF">D7Z54_02240</name>
</gene>
<keyword evidence="4" id="KW-1185">Reference proteome</keyword>
<reference evidence="3 4" key="1">
    <citation type="submission" date="2018-10" db="EMBL/GenBank/DDBJ databases">
        <title>Draft genome sequence of Bacillus salarius IM0101, isolated from a hypersaline soil in Inner Mongolia, China.</title>
        <authorList>
            <person name="Yamprayoonswat W."/>
            <person name="Boonvisut S."/>
            <person name="Jumpathong W."/>
            <person name="Sittihan S."/>
            <person name="Ruangsuj P."/>
            <person name="Wanthongcharoen S."/>
            <person name="Thongpramul N."/>
            <person name="Pimmason S."/>
            <person name="Yu B."/>
            <person name="Yasawong M."/>
        </authorList>
    </citation>
    <scope>NUCLEOTIDE SEQUENCE [LARGE SCALE GENOMIC DNA]</scope>
    <source>
        <strain evidence="3 4">IM0101</strain>
    </source>
</reference>
<keyword evidence="3" id="KW-0489">Methyltransferase</keyword>
<dbReference type="InterPro" id="IPR029063">
    <property type="entry name" value="SAM-dependent_MTases_sf"/>
</dbReference>
<dbReference type="Proteomes" id="UP000275076">
    <property type="component" value="Unassembled WGS sequence"/>
</dbReference>
<organism evidence="3 4">
    <name type="scientific">Salibacterium salarium</name>
    <dbReference type="NCBI Taxonomy" id="284579"/>
    <lineage>
        <taxon>Bacteria</taxon>
        <taxon>Bacillati</taxon>
        <taxon>Bacillota</taxon>
        <taxon>Bacilli</taxon>
        <taxon>Bacillales</taxon>
        <taxon>Bacillaceae</taxon>
    </lineage>
</organism>
<sequence length="200" mass="22768">MSKEFWDDVFSDKDFVYGKKVNTFINTISDIIPAHSNIACFAEGEGRNAVYLAKNGHDVTSYDQSDIALEKTKELAVENNVDINVITKDLTKEKVETNVYDAAVMIFGHVPREDQPFFMKNIVESVKSGGYIIFEVYSESQLQYQTGGPPSIEMLYNPIDILNWMEGYKFLHFYYGETNRNEGKKHTGLCHVIQAAVIKK</sequence>
<dbReference type="OrthoDB" id="9804312at2"/>
<comment type="caution">
    <text evidence="3">The sequence shown here is derived from an EMBL/GenBank/DDBJ whole genome shotgun (WGS) entry which is preliminary data.</text>
</comment>
<dbReference type="Pfam" id="PF13649">
    <property type="entry name" value="Methyltransf_25"/>
    <property type="match status" value="1"/>
</dbReference>
<protein>
    <submittedName>
        <fullName evidence="3">Class I SAM-dependent methyltransferase</fullName>
    </submittedName>
</protein>
<name>A0A428NAJ4_9BACI</name>
<evidence type="ECO:0000313" key="3">
    <source>
        <dbReference type="EMBL" id="RSL35404.1"/>
    </source>
</evidence>
<feature type="domain" description="Methyltransferase" evidence="2">
    <location>
        <begin position="41"/>
        <end position="130"/>
    </location>
</feature>